<organism evidence="1 2">
    <name type="scientific">Aldrovandia affinis</name>
    <dbReference type="NCBI Taxonomy" id="143900"/>
    <lineage>
        <taxon>Eukaryota</taxon>
        <taxon>Metazoa</taxon>
        <taxon>Chordata</taxon>
        <taxon>Craniata</taxon>
        <taxon>Vertebrata</taxon>
        <taxon>Euteleostomi</taxon>
        <taxon>Actinopterygii</taxon>
        <taxon>Neopterygii</taxon>
        <taxon>Teleostei</taxon>
        <taxon>Notacanthiformes</taxon>
        <taxon>Halosauridae</taxon>
        <taxon>Aldrovandia</taxon>
    </lineage>
</organism>
<dbReference type="EMBL" id="JAINUG010000016">
    <property type="protein sequence ID" value="KAJ8413415.1"/>
    <property type="molecule type" value="Genomic_DNA"/>
</dbReference>
<dbReference type="AlphaFoldDB" id="A0AAD7WY80"/>
<sequence>MKRRERCEETVFARPLRHSEGLAGEDVFVFVFLAFHRHAPERDKLPSPVGFRQDFLFRRDVENFSPSCLSRHQSKGRILNV</sequence>
<dbReference type="Proteomes" id="UP001221898">
    <property type="component" value="Unassembled WGS sequence"/>
</dbReference>
<evidence type="ECO:0000313" key="1">
    <source>
        <dbReference type="EMBL" id="KAJ8413415.1"/>
    </source>
</evidence>
<gene>
    <name evidence="1" type="ORF">AAFF_G00094110</name>
</gene>
<name>A0AAD7WY80_9TELE</name>
<accession>A0AAD7WY80</accession>
<comment type="caution">
    <text evidence="1">The sequence shown here is derived from an EMBL/GenBank/DDBJ whole genome shotgun (WGS) entry which is preliminary data.</text>
</comment>
<evidence type="ECO:0000313" key="2">
    <source>
        <dbReference type="Proteomes" id="UP001221898"/>
    </source>
</evidence>
<reference evidence="1" key="1">
    <citation type="journal article" date="2023" name="Science">
        <title>Genome structures resolve the early diversification of teleost fishes.</title>
        <authorList>
            <person name="Parey E."/>
            <person name="Louis A."/>
            <person name="Montfort J."/>
            <person name="Bouchez O."/>
            <person name="Roques C."/>
            <person name="Iampietro C."/>
            <person name="Lluch J."/>
            <person name="Castinel A."/>
            <person name="Donnadieu C."/>
            <person name="Desvignes T."/>
            <person name="Floi Bucao C."/>
            <person name="Jouanno E."/>
            <person name="Wen M."/>
            <person name="Mejri S."/>
            <person name="Dirks R."/>
            <person name="Jansen H."/>
            <person name="Henkel C."/>
            <person name="Chen W.J."/>
            <person name="Zahm M."/>
            <person name="Cabau C."/>
            <person name="Klopp C."/>
            <person name="Thompson A.W."/>
            <person name="Robinson-Rechavi M."/>
            <person name="Braasch I."/>
            <person name="Lecointre G."/>
            <person name="Bobe J."/>
            <person name="Postlethwait J.H."/>
            <person name="Berthelot C."/>
            <person name="Roest Crollius H."/>
            <person name="Guiguen Y."/>
        </authorList>
    </citation>
    <scope>NUCLEOTIDE SEQUENCE</scope>
    <source>
        <strain evidence="1">NC1722</strain>
    </source>
</reference>
<protein>
    <submittedName>
        <fullName evidence="1">Uncharacterized protein</fullName>
    </submittedName>
</protein>
<keyword evidence="2" id="KW-1185">Reference proteome</keyword>
<proteinExistence type="predicted"/>